<evidence type="ECO:0000313" key="2">
    <source>
        <dbReference type="Proteomes" id="UP000001861"/>
    </source>
</evidence>
<accession>A8NPI9</accession>
<evidence type="ECO:0000313" key="1">
    <source>
        <dbReference type="EMBL" id="EAU86471.1"/>
    </source>
</evidence>
<dbReference type="GeneID" id="6011875"/>
<name>A8NPI9_COPC7</name>
<dbReference type="VEuPathDB" id="FungiDB:CC1G_11779"/>
<keyword evidence="2" id="KW-1185">Reference proteome</keyword>
<organism evidence="1 2">
    <name type="scientific">Coprinopsis cinerea (strain Okayama-7 / 130 / ATCC MYA-4618 / FGSC 9003)</name>
    <name type="common">Inky cap fungus</name>
    <name type="synonym">Hormographiella aspergillata</name>
    <dbReference type="NCBI Taxonomy" id="240176"/>
    <lineage>
        <taxon>Eukaryota</taxon>
        <taxon>Fungi</taxon>
        <taxon>Dikarya</taxon>
        <taxon>Basidiomycota</taxon>
        <taxon>Agaricomycotina</taxon>
        <taxon>Agaricomycetes</taxon>
        <taxon>Agaricomycetidae</taxon>
        <taxon>Agaricales</taxon>
        <taxon>Agaricineae</taxon>
        <taxon>Psathyrellaceae</taxon>
        <taxon>Coprinopsis</taxon>
    </lineage>
</organism>
<dbReference type="InParanoid" id="A8NPI9"/>
<proteinExistence type="predicted"/>
<dbReference type="EMBL" id="AACS02000012">
    <property type="protein sequence ID" value="EAU86471.1"/>
    <property type="molecule type" value="Genomic_DNA"/>
</dbReference>
<dbReference type="KEGG" id="cci:CC1G_11779"/>
<sequence>MSTKQQKVVPKMEINSRKLTSVISQLVEAVKAGNLKALDELADIMEKRTYTVSIIEAVLTHLRKENIPPKGDDETFRAMPMDSLFACFLSCLIMCDRTTTHKNETVKRIIGQIEGILGWISCFLKFAIRTFTMSDLAPTLSSTSYTVLRLLSLDGDLTDAVLRSPSTAEALLDHLSAPLYDIRGKPLYVLEDDDDRSRVDPTLALLQEYPRNPAGWSILTSRILASRFTTMRFCEGYLGRMERLPKLGALGLHPNTLAQDFGALYYTLGQFISTPKIHQEFRRQRILTRWVRTVLDLEMYFMPEHTFLFLSHIFRASYQPGSNPVKGFEEVLEAGIFYPLMSAMTKPTSHRQDYRKVVDCIAQALLAFGYHPRTAKRLRRDFEEHISLWRRQCPPLMDPGQWKELL</sequence>
<reference evidence="1 2" key="1">
    <citation type="journal article" date="2010" name="Proc. Natl. Acad. Sci. U.S.A.">
        <title>Insights into evolution of multicellular fungi from the assembled chromosomes of the mushroom Coprinopsis cinerea (Coprinus cinereus).</title>
        <authorList>
            <person name="Stajich J.E."/>
            <person name="Wilke S.K."/>
            <person name="Ahren D."/>
            <person name="Au C.H."/>
            <person name="Birren B.W."/>
            <person name="Borodovsky M."/>
            <person name="Burns C."/>
            <person name="Canback B."/>
            <person name="Casselton L.A."/>
            <person name="Cheng C.K."/>
            <person name="Deng J."/>
            <person name="Dietrich F.S."/>
            <person name="Fargo D.C."/>
            <person name="Farman M.L."/>
            <person name="Gathman A.C."/>
            <person name="Goldberg J."/>
            <person name="Guigo R."/>
            <person name="Hoegger P.J."/>
            <person name="Hooker J.B."/>
            <person name="Huggins A."/>
            <person name="James T.Y."/>
            <person name="Kamada T."/>
            <person name="Kilaru S."/>
            <person name="Kodira C."/>
            <person name="Kues U."/>
            <person name="Kupfer D."/>
            <person name="Kwan H.S."/>
            <person name="Lomsadze A."/>
            <person name="Li W."/>
            <person name="Lilly W.W."/>
            <person name="Ma L.J."/>
            <person name="Mackey A.J."/>
            <person name="Manning G."/>
            <person name="Martin F."/>
            <person name="Muraguchi H."/>
            <person name="Natvig D.O."/>
            <person name="Palmerini H."/>
            <person name="Ramesh M.A."/>
            <person name="Rehmeyer C.J."/>
            <person name="Roe B.A."/>
            <person name="Shenoy N."/>
            <person name="Stanke M."/>
            <person name="Ter-Hovhannisyan V."/>
            <person name="Tunlid A."/>
            <person name="Velagapudi R."/>
            <person name="Vision T.J."/>
            <person name="Zeng Q."/>
            <person name="Zolan M.E."/>
            <person name="Pukkila P.J."/>
        </authorList>
    </citation>
    <scope>NUCLEOTIDE SEQUENCE [LARGE SCALE GENOMIC DNA]</scope>
    <source>
        <strain evidence="2">Okayama-7 / 130 / ATCC MYA-4618 / FGSC 9003</strain>
    </source>
</reference>
<comment type="caution">
    <text evidence="1">The sequence shown here is derived from an EMBL/GenBank/DDBJ whole genome shotgun (WGS) entry which is preliminary data.</text>
</comment>
<dbReference type="RefSeq" id="XP_001835345.1">
    <property type="nucleotide sequence ID" value="XM_001835293.1"/>
</dbReference>
<dbReference type="Proteomes" id="UP000001861">
    <property type="component" value="Unassembled WGS sequence"/>
</dbReference>
<gene>
    <name evidence="1" type="ORF">CC1G_11779</name>
</gene>
<dbReference type="AlphaFoldDB" id="A8NPI9"/>
<protein>
    <submittedName>
        <fullName evidence="1">Uncharacterized protein</fullName>
    </submittedName>
</protein>